<dbReference type="EMBL" id="FOGT01000022">
    <property type="protein sequence ID" value="SES39555.1"/>
    <property type="molecule type" value="Genomic_DNA"/>
</dbReference>
<feature type="transmembrane region" description="Helical" evidence="1">
    <location>
        <begin position="30"/>
        <end position="51"/>
    </location>
</feature>
<organism evidence="2 3">
    <name type="scientific">Salipaludibacillus aurantiacus</name>
    <dbReference type="NCBI Taxonomy" id="1601833"/>
    <lineage>
        <taxon>Bacteria</taxon>
        <taxon>Bacillati</taxon>
        <taxon>Bacillota</taxon>
        <taxon>Bacilli</taxon>
        <taxon>Bacillales</taxon>
        <taxon>Bacillaceae</taxon>
    </lineage>
</organism>
<evidence type="ECO:0000313" key="3">
    <source>
        <dbReference type="Proteomes" id="UP000198571"/>
    </source>
</evidence>
<evidence type="ECO:0000256" key="1">
    <source>
        <dbReference type="SAM" id="Phobius"/>
    </source>
</evidence>
<dbReference type="STRING" id="1601833.SAMN05518684_12245"/>
<evidence type="ECO:0000313" key="2">
    <source>
        <dbReference type="EMBL" id="SES39555.1"/>
    </source>
</evidence>
<keyword evidence="1" id="KW-0472">Membrane</keyword>
<feature type="transmembrane region" description="Helical" evidence="1">
    <location>
        <begin position="63"/>
        <end position="79"/>
    </location>
</feature>
<sequence>MLSAVNNTEPVAPDMTPIAQWLGATDPENFLFAFVIMYIIINALSILVFNLGFARKLPVLKNVVIYAVMFFGNIFITFLALSLPIIESLFIAALVLGIYKFQLKRHKNDEQKSEEEHY</sequence>
<dbReference type="InterPro" id="IPR025620">
    <property type="entry name" value="YlaH"/>
</dbReference>
<protein>
    <submittedName>
        <fullName evidence="2">YlaH-like protein</fullName>
    </submittedName>
</protein>
<keyword evidence="1" id="KW-1133">Transmembrane helix</keyword>
<reference evidence="3" key="1">
    <citation type="submission" date="2016-10" db="EMBL/GenBank/DDBJ databases">
        <authorList>
            <person name="Varghese N."/>
            <person name="Submissions S."/>
        </authorList>
    </citation>
    <scope>NUCLEOTIDE SEQUENCE [LARGE SCALE GENOMIC DNA]</scope>
    <source>
        <strain evidence="3">S9</strain>
    </source>
</reference>
<feature type="transmembrane region" description="Helical" evidence="1">
    <location>
        <begin position="85"/>
        <end position="103"/>
    </location>
</feature>
<dbReference type="OrthoDB" id="2680377at2"/>
<dbReference type="RefSeq" id="WP_093055608.1">
    <property type="nucleotide sequence ID" value="NZ_FOGT01000022.1"/>
</dbReference>
<dbReference type="AlphaFoldDB" id="A0A1H9X0C1"/>
<keyword evidence="3" id="KW-1185">Reference proteome</keyword>
<proteinExistence type="predicted"/>
<keyword evidence="1" id="KW-0812">Transmembrane</keyword>
<name>A0A1H9X0C1_9BACI</name>
<dbReference type="Proteomes" id="UP000198571">
    <property type="component" value="Unassembled WGS sequence"/>
</dbReference>
<gene>
    <name evidence="2" type="ORF">SAMN05518684_12245</name>
</gene>
<dbReference type="Pfam" id="PF14036">
    <property type="entry name" value="YlaH"/>
    <property type="match status" value="1"/>
</dbReference>
<accession>A0A1H9X0C1</accession>